<gene>
    <name evidence="3" type="ORF">GCM10010345_89360</name>
</gene>
<evidence type="ECO:0000313" key="4">
    <source>
        <dbReference type="Proteomes" id="UP000653644"/>
    </source>
</evidence>
<evidence type="ECO:0000259" key="2">
    <source>
        <dbReference type="SMART" id="SM00834"/>
    </source>
</evidence>
<evidence type="ECO:0000313" key="3">
    <source>
        <dbReference type="EMBL" id="GHA72591.1"/>
    </source>
</evidence>
<evidence type="ECO:0000256" key="1">
    <source>
        <dbReference type="SAM" id="MobiDB-lite"/>
    </source>
</evidence>
<dbReference type="Pfam" id="PF09723">
    <property type="entry name" value="Zn_ribbon_8"/>
    <property type="match status" value="1"/>
</dbReference>
<reference evidence="4" key="1">
    <citation type="journal article" date="2019" name="Int. J. Syst. Evol. Microbiol.">
        <title>The Global Catalogue of Microorganisms (GCM) 10K type strain sequencing project: providing services to taxonomists for standard genome sequencing and annotation.</title>
        <authorList>
            <consortium name="The Broad Institute Genomics Platform"/>
            <consortium name="The Broad Institute Genome Sequencing Center for Infectious Disease"/>
            <person name="Wu L."/>
            <person name="Ma J."/>
        </authorList>
    </citation>
    <scope>NUCLEOTIDE SEQUENCE [LARGE SCALE GENOMIC DNA]</scope>
    <source>
        <strain evidence="4">JCM 4733</strain>
    </source>
</reference>
<accession>A0ABQ3DBZ4</accession>
<protein>
    <recommendedName>
        <fullName evidence="2">Putative regulatory protein FmdB zinc ribbon domain-containing protein</fullName>
    </recommendedName>
</protein>
<comment type="caution">
    <text evidence="3">The sequence shown here is derived from an EMBL/GenBank/DDBJ whole genome shotgun (WGS) entry which is preliminary data.</text>
</comment>
<name>A0ABQ3DBZ4_9ACTN</name>
<dbReference type="InterPro" id="IPR013429">
    <property type="entry name" value="Regulatory_FmdB_Zinc_ribbon"/>
</dbReference>
<feature type="domain" description="Putative regulatory protein FmdB zinc ribbon" evidence="2">
    <location>
        <begin position="1"/>
        <end position="41"/>
    </location>
</feature>
<sequence>MAVYEYSCASCGRFEERLAMGSAPGTRDCPACGGDAKRVYAPPGLAFTPASVAASREREERSREVPEVVVRGGAQAARALQPPHPALAHLPRP</sequence>
<dbReference type="EMBL" id="BMVN01000086">
    <property type="protein sequence ID" value="GHA72591.1"/>
    <property type="molecule type" value="Genomic_DNA"/>
</dbReference>
<proteinExistence type="predicted"/>
<feature type="region of interest" description="Disordered" evidence="1">
    <location>
        <begin position="74"/>
        <end position="93"/>
    </location>
</feature>
<dbReference type="Proteomes" id="UP000653644">
    <property type="component" value="Unassembled WGS sequence"/>
</dbReference>
<dbReference type="RefSeq" id="WP_189894917.1">
    <property type="nucleotide sequence ID" value="NZ_BMVN01000086.1"/>
</dbReference>
<organism evidence="3 4">
    <name type="scientific">Streptomyces canarius</name>
    <dbReference type="NCBI Taxonomy" id="285453"/>
    <lineage>
        <taxon>Bacteria</taxon>
        <taxon>Bacillati</taxon>
        <taxon>Actinomycetota</taxon>
        <taxon>Actinomycetes</taxon>
        <taxon>Kitasatosporales</taxon>
        <taxon>Streptomycetaceae</taxon>
        <taxon>Streptomyces</taxon>
    </lineage>
</organism>
<dbReference type="NCBIfam" id="TIGR02605">
    <property type="entry name" value="CxxC_CxxC_SSSS"/>
    <property type="match status" value="1"/>
</dbReference>
<keyword evidence="4" id="KW-1185">Reference proteome</keyword>
<dbReference type="SMART" id="SM00834">
    <property type="entry name" value="CxxC_CXXC_SSSS"/>
    <property type="match status" value="1"/>
</dbReference>